<proteinExistence type="predicted"/>
<name>A0A0E9S3V8_ANGAN</name>
<reference evidence="1" key="2">
    <citation type="journal article" date="2015" name="Fish Shellfish Immunol.">
        <title>Early steps in the European eel (Anguilla anguilla)-Vibrio vulnificus interaction in the gills: Role of the RtxA13 toxin.</title>
        <authorList>
            <person name="Callol A."/>
            <person name="Pajuelo D."/>
            <person name="Ebbesson L."/>
            <person name="Teles M."/>
            <person name="MacKenzie S."/>
            <person name="Amaro C."/>
        </authorList>
    </citation>
    <scope>NUCLEOTIDE SEQUENCE</scope>
</reference>
<evidence type="ECO:0000313" key="1">
    <source>
        <dbReference type="EMBL" id="JAH35325.1"/>
    </source>
</evidence>
<dbReference type="AlphaFoldDB" id="A0A0E9S3V8"/>
<accession>A0A0E9S3V8</accession>
<dbReference type="EMBL" id="GBXM01073252">
    <property type="protein sequence ID" value="JAH35325.1"/>
    <property type="molecule type" value="Transcribed_RNA"/>
</dbReference>
<reference evidence="1" key="1">
    <citation type="submission" date="2014-11" db="EMBL/GenBank/DDBJ databases">
        <authorList>
            <person name="Amaro Gonzalez C."/>
        </authorList>
    </citation>
    <scope>NUCLEOTIDE SEQUENCE</scope>
</reference>
<protein>
    <submittedName>
        <fullName evidence="1">Uncharacterized protein</fullName>
    </submittedName>
</protein>
<organism evidence="1">
    <name type="scientific">Anguilla anguilla</name>
    <name type="common">European freshwater eel</name>
    <name type="synonym">Muraena anguilla</name>
    <dbReference type="NCBI Taxonomy" id="7936"/>
    <lineage>
        <taxon>Eukaryota</taxon>
        <taxon>Metazoa</taxon>
        <taxon>Chordata</taxon>
        <taxon>Craniata</taxon>
        <taxon>Vertebrata</taxon>
        <taxon>Euteleostomi</taxon>
        <taxon>Actinopterygii</taxon>
        <taxon>Neopterygii</taxon>
        <taxon>Teleostei</taxon>
        <taxon>Anguilliformes</taxon>
        <taxon>Anguillidae</taxon>
        <taxon>Anguilla</taxon>
    </lineage>
</organism>
<sequence length="35" mass="4072">MKGRVRYIELPLLWSCLISHTASARMGTLLNWLLK</sequence>